<dbReference type="SUPFAM" id="SSF144284">
    <property type="entry name" value="Sec2 N-terminal region"/>
    <property type="match status" value="1"/>
</dbReference>
<accession>A0A2B4SDS2</accession>
<keyword evidence="2" id="KW-1185">Reference proteome</keyword>
<protein>
    <submittedName>
        <fullName evidence="1">Uncharacterized protein</fullName>
    </submittedName>
</protein>
<proteinExistence type="predicted"/>
<dbReference type="AlphaFoldDB" id="A0A2B4SDS2"/>
<evidence type="ECO:0000313" key="1">
    <source>
        <dbReference type="EMBL" id="PFX27516.1"/>
    </source>
</evidence>
<dbReference type="Proteomes" id="UP000225706">
    <property type="component" value="Unassembled WGS sequence"/>
</dbReference>
<evidence type="ECO:0000313" key="2">
    <source>
        <dbReference type="Proteomes" id="UP000225706"/>
    </source>
</evidence>
<name>A0A2B4SDS2_STYPI</name>
<gene>
    <name evidence="1" type="ORF">AWC38_SpisGene7790</name>
</gene>
<organism evidence="1 2">
    <name type="scientific">Stylophora pistillata</name>
    <name type="common">Smooth cauliflower coral</name>
    <dbReference type="NCBI Taxonomy" id="50429"/>
    <lineage>
        <taxon>Eukaryota</taxon>
        <taxon>Metazoa</taxon>
        <taxon>Cnidaria</taxon>
        <taxon>Anthozoa</taxon>
        <taxon>Hexacorallia</taxon>
        <taxon>Scleractinia</taxon>
        <taxon>Astrocoeniina</taxon>
        <taxon>Pocilloporidae</taxon>
        <taxon>Stylophora</taxon>
    </lineage>
</organism>
<comment type="caution">
    <text evidence="1">The sequence shown here is derived from an EMBL/GenBank/DDBJ whole genome shotgun (WGS) entry which is preliminary data.</text>
</comment>
<dbReference type="EMBL" id="LSMT01000101">
    <property type="protein sequence ID" value="PFX27516.1"/>
    <property type="molecule type" value="Genomic_DNA"/>
</dbReference>
<sequence length="165" mass="18869">MNLNSWSIFTPRQILEKDVFQYVGLVTSIMQSRVTKIVDDYISWTTEFQRSLADSIKFDAAGFKAQLCSSERKLNELITSNQAKIAKLDEELTKLMSTLALKDKAIADLEDDNYRLSQELDDLGQYTRRTNVRIYGVAEQPEETPIILASTSSNLNSMWMLLQMT</sequence>
<reference evidence="2" key="1">
    <citation type="journal article" date="2017" name="bioRxiv">
        <title>Comparative analysis of the genomes of Stylophora pistillata and Acropora digitifera provides evidence for extensive differences between species of corals.</title>
        <authorList>
            <person name="Voolstra C.R."/>
            <person name="Li Y."/>
            <person name="Liew Y.J."/>
            <person name="Baumgarten S."/>
            <person name="Zoccola D."/>
            <person name="Flot J.-F."/>
            <person name="Tambutte S."/>
            <person name="Allemand D."/>
            <person name="Aranda M."/>
        </authorList>
    </citation>
    <scope>NUCLEOTIDE SEQUENCE [LARGE SCALE GENOMIC DNA]</scope>
</reference>